<dbReference type="HAMAP" id="MF_02081">
    <property type="entry name" value="MrdA_transpept"/>
    <property type="match status" value="1"/>
</dbReference>
<evidence type="ECO:0000259" key="16">
    <source>
        <dbReference type="Pfam" id="PF03717"/>
    </source>
</evidence>
<evidence type="ECO:0000256" key="3">
    <source>
        <dbReference type="ARBA" id="ARBA00022475"/>
    </source>
</evidence>
<comment type="catalytic activity">
    <reaction evidence="14">
        <text>Preferential cleavage: (Ac)2-L-Lys-D-Ala-|-D-Ala. Also transpeptidation of peptidyl-alanyl moieties that are N-acyl substituents of D-alanine.</text>
        <dbReference type="EC" id="3.4.16.4"/>
    </reaction>
</comment>
<evidence type="ECO:0000256" key="5">
    <source>
        <dbReference type="ARBA" id="ARBA00022645"/>
    </source>
</evidence>
<accession>A0ABW8PYM6</accession>
<dbReference type="Gene3D" id="3.90.1310.10">
    <property type="entry name" value="Penicillin-binding protein 2a (Domain 2)"/>
    <property type="match status" value="1"/>
</dbReference>
<reference evidence="17 18" key="1">
    <citation type="submission" date="2024-02" db="EMBL/GenBank/DDBJ databases">
        <title>Marinospirillum sp. MEB 164 isolated from Lonar lake sediment.</title>
        <authorList>
            <person name="Joshi A."/>
            <person name="Thite S."/>
        </authorList>
    </citation>
    <scope>NUCLEOTIDE SEQUENCE [LARGE SCALE GENOMIC DNA]</scope>
    <source>
        <strain evidence="17 18">MEB164</strain>
    </source>
</reference>
<dbReference type="InterPro" id="IPR001460">
    <property type="entry name" value="PCN-bd_Tpept"/>
</dbReference>
<dbReference type="RefSeq" id="WP_405339432.1">
    <property type="nucleotide sequence ID" value="NZ_JBANFI010000004.1"/>
</dbReference>
<dbReference type="InterPro" id="IPR012338">
    <property type="entry name" value="Beta-lactam/transpept-like"/>
</dbReference>
<dbReference type="Gene3D" id="3.40.710.10">
    <property type="entry name" value="DD-peptidase/beta-lactamase superfamily"/>
    <property type="match status" value="1"/>
</dbReference>
<evidence type="ECO:0000256" key="2">
    <source>
        <dbReference type="ARBA" id="ARBA00004236"/>
    </source>
</evidence>
<comment type="subcellular location">
    <subcellularLocation>
        <location evidence="14">Cell inner membrane</location>
        <topology evidence="14">Single-pass membrane protein</topology>
    </subcellularLocation>
    <subcellularLocation>
        <location evidence="2">Cell membrane</location>
    </subcellularLocation>
    <subcellularLocation>
        <location evidence="1">Membrane</location>
        <topology evidence="1">Single-pass membrane protein</topology>
    </subcellularLocation>
</comment>
<keyword evidence="7 14" id="KW-0812">Transmembrane</keyword>
<evidence type="ECO:0000313" key="18">
    <source>
        <dbReference type="Proteomes" id="UP001621714"/>
    </source>
</evidence>
<evidence type="ECO:0000256" key="10">
    <source>
        <dbReference type="ARBA" id="ARBA00022984"/>
    </source>
</evidence>
<keyword evidence="5 14" id="KW-0121">Carboxypeptidase</keyword>
<dbReference type="EC" id="3.4.16.4" evidence="14"/>
<dbReference type="SUPFAM" id="SSF56519">
    <property type="entry name" value="Penicillin binding protein dimerisation domain"/>
    <property type="match status" value="1"/>
</dbReference>
<keyword evidence="3 14" id="KW-1003">Cell membrane</keyword>
<comment type="similarity">
    <text evidence="14">Belongs to the transpeptidase family. MrdA subfamily.</text>
</comment>
<evidence type="ECO:0000256" key="12">
    <source>
        <dbReference type="ARBA" id="ARBA00023136"/>
    </source>
</evidence>
<comment type="caution">
    <text evidence="17">The sequence shown here is derived from an EMBL/GenBank/DDBJ whole genome shotgun (WGS) entry which is preliminary data.</text>
</comment>
<keyword evidence="11 14" id="KW-1133">Transmembrane helix</keyword>
<evidence type="ECO:0000313" key="17">
    <source>
        <dbReference type="EMBL" id="MFK7161091.1"/>
    </source>
</evidence>
<evidence type="ECO:0000256" key="6">
    <source>
        <dbReference type="ARBA" id="ARBA00022670"/>
    </source>
</evidence>
<keyword evidence="12 14" id="KW-0472">Membrane</keyword>
<dbReference type="InterPro" id="IPR005311">
    <property type="entry name" value="PBP_dimer"/>
</dbReference>
<keyword evidence="10 14" id="KW-0573">Peptidoglycan synthesis</keyword>
<dbReference type="PANTHER" id="PTHR30627">
    <property type="entry name" value="PEPTIDOGLYCAN D,D-TRANSPEPTIDASE"/>
    <property type="match status" value="1"/>
</dbReference>
<comment type="function">
    <text evidence="14">Catalyzes cross-linking of the peptidoglycan cell wall.</text>
</comment>
<keyword evidence="18" id="KW-1185">Reference proteome</keyword>
<dbReference type="EMBL" id="JBANFI010000004">
    <property type="protein sequence ID" value="MFK7161091.1"/>
    <property type="molecule type" value="Genomic_DNA"/>
</dbReference>
<protein>
    <recommendedName>
        <fullName evidence="14">Peptidoglycan D,D-transpeptidase MrdA</fullName>
        <ecNumber evidence="14">3.4.16.4</ecNumber>
    </recommendedName>
    <alternativeName>
        <fullName evidence="14">Penicillin-binding protein 2</fullName>
        <shortName evidence="14">PBP-2</shortName>
    </alternativeName>
</protein>
<evidence type="ECO:0000256" key="14">
    <source>
        <dbReference type="HAMAP-Rule" id="MF_02081"/>
    </source>
</evidence>
<keyword evidence="4 14" id="KW-0997">Cell inner membrane</keyword>
<dbReference type="Pfam" id="PF03717">
    <property type="entry name" value="PBP_dimer"/>
    <property type="match status" value="1"/>
</dbReference>
<dbReference type="InterPro" id="IPR050515">
    <property type="entry name" value="Beta-lactam/transpept"/>
</dbReference>
<dbReference type="Pfam" id="PF00905">
    <property type="entry name" value="Transpeptidase"/>
    <property type="match status" value="1"/>
</dbReference>
<dbReference type="Gene3D" id="3.30.1390.30">
    <property type="entry name" value="Penicillin-binding protein 2a, domain 3"/>
    <property type="match status" value="1"/>
</dbReference>
<name>A0ABW8PYM6_9GAMM</name>
<feature type="domain" description="Penicillin-binding protein transpeptidase" evidence="15">
    <location>
        <begin position="270"/>
        <end position="603"/>
    </location>
</feature>
<dbReference type="Proteomes" id="UP001621714">
    <property type="component" value="Unassembled WGS sequence"/>
</dbReference>
<evidence type="ECO:0000256" key="11">
    <source>
        <dbReference type="ARBA" id="ARBA00022989"/>
    </source>
</evidence>
<comment type="pathway">
    <text evidence="14">Cell wall biogenesis; peptidoglycan biosynthesis.</text>
</comment>
<feature type="domain" description="Penicillin-binding protein dimerisation" evidence="16">
    <location>
        <begin position="65"/>
        <end position="235"/>
    </location>
</feature>
<gene>
    <name evidence="14 17" type="primary">mrdA</name>
    <name evidence="17" type="ORF">V6U78_08590</name>
</gene>
<keyword evidence="13 14" id="KW-0961">Cell wall biogenesis/degradation</keyword>
<proteinExistence type="inferred from homology"/>
<evidence type="ECO:0000256" key="4">
    <source>
        <dbReference type="ARBA" id="ARBA00022519"/>
    </source>
</evidence>
<evidence type="ECO:0000256" key="7">
    <source>
        <dbReference type="ARBA" id="ARBA00022692"/>
    </source>
</evidence>
<keyword evidence="8 14" id="KW-0378">Hydrolase</keyword>
<dbReference type="SUPFAM" id="SSF56601">
    <property type="entry name" value="beta-lactamase/transpeptidase-like"/>
    <property type="match status" value="1"/>
</dbReference>
<dbReference type="GO" id="GO:0009002">
    <property type="term" value="F:serine-type D-Ala-D-Ala carboxypeptidase activity"/>
    <property type="evidence" value="ECO:0007669"/>
    <property type="project" value="UniProtKB-EC"/>
</dbReference>
<dbReference type="InterPro" id="IPR036138">
    <property type="entry name" value="PBP_dimer_sf"/>
</dbReference>
<organism evidence="17 18">
    <name type="scientific">Marinospirillum alkalitolerans</name>
    <dbReference type="NCBI Taxonomy" id="3123374"/>
    <lineage>
        <taxon>Bacteria</taxon>
        <taxon>Pseudomonadati</taxon>
        <taxon>Pseudomonadota</taxon>
        <taxon>Gammaproteobacteria</taxon>
        <taxon>Oceanospirillales</taxon>
        <taxon>Oceanospirillaceae</taxon>
        <taxon>Marinospirillum</taxon>
    </lineage>
</organism>
<evidence type="ECO:0000259" key="15">
    <source>
        <dbReference type="Pfam" id="PF00905"/>
    </source>
</evidence>
<comment type="caution">
    <text evidence="14">Lacks conserved residue(s) required for the propagation of feature annotation.</text>
</comment>
<keyword evidence="9 14" id="KW-0133">Cell shape</keyword>
<dbReference type="NCBIfam" id="TIGR03423">
    <property type="entry name" value="pbp2_mrdA"/>
    <property type="match status" value="1"/>
</dbReference>
<keyword evidence="6 14" id="KW-0645">Protease</keyword>
<feature type="active site" description="Acyl-ester intermediate" evidence="14">
    <location>
        <position position="328"/>
    </location>
</feature>
<evidence type="ECO:0000256" key="13">
    <source>
        <dbReference type="ARBA" id="ARBA00023316"/>
    </source>
</evidence>
<evidence type="ECO:0000256" key="1">
    <source>
        <dbReference type="ARBA" id="ARBA00004167"/>
    </source>
</evidence>
<dbReference type="PANTHER" id="PTHR30627:SF2">
    <property type="entry name" value="PEPTIDOGLYCAN D,D-TRANSPEPTIDASE MRDA"/>
    <property type="match status" value="1"/>
</dbReference>
<sequence>MSEFHRQIKDPEKEKQIFLFRARLLLFFVLLILAGLVSRMAYLQLWQYDVHASRSERNRISVEAIPPTRGLIYDREGRLLADNLPSYSLTLTRELADNVPLVIRRVCFFLDLDAACEEQLQERSRQRRRPFEPALLLDQLTEEQIAILSVNRHLLPGVEVAAQLLRDYPYGAALSHALGYVGRISEEDQARIDRRAYSGTHYIGKTGLERFYEERLLGEVGFRRVETNARGRVIRLLESEPPRPGEDLHLHLDAELQAFAYEALAGQRAALVAIEPATGGILALVSSPGYDPNVFIGSLDSTAFHELRRDPQQPLFDRAARGRYAPGSTIKPFIGLLGLQEDVIQMDTVIHDPGFYQLPNDDRRYRNWRRWGHGEVDLRRSIEVSNNTFFYHLAFLLGIDRIDLAMREFGFGQVMARDVQGARAGLMPNREWKRQVHRQPWFPGETLSTGIGQGYWLTTPLQLATATAVLANRGQWVRPHLLMNDDDLPDPDLPAPISVQHEAYWDYIIGSMEDVMHGREGTARFAGAGARYRIAGKTGTSQVFGLSQEETHDRDAIPEHLRDHALFMGFAPADRPQIALALIVENAEGGGSRIAAPLARQIFDAYLTPERLAQLEADHAP</sequence>
<dbReference type="InterPro" id="IPR017790">
    <property type="entry name" value="Penicillin-binding_protein_2"/>
</dbReference>
<evidence type="ECO:0000256" key="8">
    <source>
        <dbReference type="ARBA" id="ARBA00022801"/>
    </source>
</evidence>
<feature type="transmembrane region" description="Helical" evidence="14">
    <location>
        <begin position="20"/>
        <end position="42"/>
    </location>
</feature>
<evidence type="ECO:0000256" key="9">
    <source>
        <dbReference type="ARBA" id="ARBA00022960"/>
    </source>
</evidence>